<reference evidence="2" key="1">
    <citation type="submission" date="2019-10" db="EMBL/GenBank/DDBJ databases">
        <authorList>
            <person name="Zhang R."/>
            <person name="Pan Y."/>
            <person name="Wang J."/>
            <person name="Ma R."/>
            <person name="Yu S."/>
        </authorList>
    </citation>
    <scope>NUCLEOTIDE SEQUENCE</scope>
    <source>
        <strain evidence="2">LA-IB0</strain>
        <tissue evidence="2">Leaf</tissue>
    </source>
</reference>
<feature type="compositionally biased region" description="Polar residues" evidence="1">
    <location>
        <begin position="222"/>
        <end position="244"/>
    </location>
</feature>
<dbReference type="AlphaFoldDB" id="A0AAV6XYI8"/>
<dbReference type="EMBL" id="WHWC01000002">
    <property type="protein sequence ID" value="KAG8387328.1"/>
    <property type="molecule type" value="Genomic_DNA"/>
</dbReference>
<gene>
    <name evidence="2" type="ORF">BUALT_Bualt02G0010000</name>
</gene>
<protein>
    <submittedName>
        <fullName evidence="2">Uncharacterized protein</fullName>
    </submittedName>
</protein>
<feature type="compositionally biased region" description="Polar residues" evidence="1">
    <location>
        <begin position="338"/>
        <end position="362"/>
    </location>
</feature>
<evidence type="ECO:0000313" key="3">
    <source>
        <dbReference type="Proteomes" id="UP000826271"/>
    </source>
</evidence>
<name>A0AAV6XYI8_9LAMI</name>
<feature type="region of interest" description="Disordered" evidence="1">
    <location>
        <begin position="515"/>
        <end position="575"/>
    </location>
</feature>
<feature type="region of interest" description="Disordered" evidence="1">
    <location>
        <begin position="129"/>
        <end position="148"/>
    </location>
</feature>
<dbReference type="Proteomes" id="UP000826271">
    <property type="component" value="Unassembled WGS sequence"/>
</dbReference>
<feature type="region of interest" description="Disordered" evidence="1">
    <location>
        <begin position="1"/>
        <end position="94"/>
    </location>
</feature>
<proteinExistence type="predicted"/>
<organism evidence="2 3">
    <name type="scientific">Buddleja alternifolia</name>
    <dbReference type="NCBI Taxonomy" id="168488"/>
    <lineage>
        <taxon>Eukaryota</taxon>
        <taxon>Viridiplantae</taxon>
        <taxon>Streptophyta</taxon>
        <taxon>Embryophyta</taxon>
        <taxon>Tracheophyta</taxon>
        <taxon>Spermatophyta</taxon>
        <taxon>Magnoliopsida</taxon>
        <taxon>eudicotyledons</taxon>
        <taxon>Gunneridae</taxon>
        <taxon>Pentapetalae</taxon>
        <taxon>asterids</taxon>
        <taxon>lamiids</taxon>
        <taxon>Lamiales</taxon>
        <taxon>Scrophulariaceae</taxon>
        <taxon>Buddlejeae</taxon>
        <taxon>Buddleja</taxon>
    </lineage>
</organism>
<feature type="compositionally biased region" description="Polar residues" evidence="1">
    <location>
        <begin position="48"/>
        <end position="57"/>
    </location>
</feature>
<sequence>MESKKTASDSPVHNPKPLDSSESNQENPVQEESENKISDTIDVDLSLRLSNPSGSTNTDEKEGECMDTNDVDLSLRLSNPSGSTNTDEKEGEYMDKKAKKMKFSVQESDDSSDIGKDLSLGLSPNMMIGDKVSSSPAGPFNPSVSTDGRYMVTTSAPLSAYEQQRMQQYNQVISGRSMPQRRNSAFQAYERPVPRMTGNNQEFGSSQPPQVLTPQRPHFQRPANTDPLNSSVSGDGRSISQPSGSGVGLAMSSGSSRGRQGEASYTMRMTANSQGESHFGGLDSPQPSHFQGPAIYDFNAFELRYRTRQLQQQDCAVTLARQRRQRRQRFLQQQQQQPPSTSNSLMQQPQLPISAPMQNTPQVHPETTYPPRILQMTGNNQELGSPQPRQVNPQHPHFQGPTNNNPLNFSVSMDRSIPQAGGIRILPGGDGVGPGISTVGAAQGSSIGRQSQASHMMRMTGNSEGASHFGGLDSPQPPPHFQGPAIYDPSNAIEQYNRTQQLQQQDYAVTLDRQRQQRFLQQQQQPPSTSNSLMPQPQLPISLPRQVHSETTSPPHVRQMIGNNQELGSPLPLEVPPEQQQNVAIIRSWWRHRWQQLQHEAQQPSTSNSSPMQNTPQVNPETTPPPSEDRGKDV</sequence>
<accession>A0AAV6XYI8</accession>
<feature type="region of interest" description="Disordered" evidence="1">
    <location>
        <begin position="461"/>
        <end position="488"/>
    </location>
</feature>
<feature type="region of interest" description="Disordered" evidence="1">
    <location>
        <begin position="326"/>
        <end position="400"/>
    </location>
</feature>
<evidence type="ECO:0000256" key="1">
    <source>
        <dbReference type="SAM" id="MobiDB-lite"/>
    </source>
</evidence>
<evidence type="ECO:0000313" key="2">
    <source>
        <dbReference type="EMBL" id="KAG8387328.1"/>
    </source>
</evidence>
<feature type="compositionally biased region" description="Polar residues" evidence="1">
    <location>
        <begin position="526"/>
        <end position="535"/>
    </location>
</feature>
<feature type="compositionally biased region" description="Polar residues" evidence="1">
    <location>
        <begin position="596"/>
        <end position="621"/>
    </location>
</feature>
<keyword evidence="3" id="KW-1185">Reference proteome</keyword>
<feature type="compositionally biased region" description="Polar residues" evidence="1">
    <location>
        <begin position="132"/>
        <end position="148"/>
    </location>
</feature>
<feature type="compositionally biased region" description="Polar residues" evidence="1">
    <location>
        <begin position="20"/>
        <end position="30"/>
    </location>
</feature>
<feature type="compositionally biased region" description="Polar residues" evidence="1">
    <location>
        <begin position="76"/>
        <end position="85"/>
    </location>
</feature>
<feature type="compositionally biased region" description="Polar residues" evidence="1">
    <location>
        <begin position="197"/>
        <end position="213"/>
    </location>
</feature>
<feature type="region of interest" description="Disordered" evidence="1">
    <location>
        <begin position="192"/>
        <end position="263"/>
    </location>
</feature>
<feature type="compositionally biased region" description="Polar residues" evidence="1">
    <location>
        <begin position="376"/>
        <end position="393"/>
    </location>
</feature>
<feature type="region of interest" description="Disordered" evidence="1">
    <location>
        <begin position="596"/>
        <end position="634"/>
    </location>
</feature>
<comment type="caution">
    <text evidence="2">The sequence shown here is derived from an EMBL/GenBank/DDBJ whole genome shotgun (WGS) entry which is preliminary data.</text>
</comment>